<dbReference type="UniPathway" id="UPA00074">
    <property type="reaction ID" value="UER00126"/>
</dbReference>
<dbReference type="Pfam" id="PF00551">
    <property type="entry name" value="Formyl_trans_N"/>
    <property type="match status" value="1"/>
</dbReference>
<dbReference type="RefSeq" id="WP_016268971.1">
    <property type="nucleotide sequence ID" value="NZ_BAABZI010000001.1"/>
</dbReference>
<gene>
    <name evidence="10" type="primary">purN_2</name>
    <name evidence="10" type="ORF">ERS852511_04461</name>
    <name evidence="11" type="ORF">KQP74_18585</name>
</gene>
<dbReference type="Proteomes" id="UP000095576">
    <property type="component" value="Unassembled WGS sequence"/>
</dbReference>
<evidence type="ECO:0000256" key="8">
    <source>
        <dbReference type="ARBA" id="ARBA00047664"/>
    </source>
</evidence>
<evidence type="ECO:0000259" key="9">
    <source>
        <dbReference type="Pfam" id="PF00551"/>
    </source>
</evidence>
<proteinExistence type="inferred from homology"/>
<evidence type="ECO:0000256" key="1">
    <source>
        <dbReference type="ARBA" id="ARBA00005054"/>
    </source>
</evidence>
<evidence type="ECO:0000256" key="4">
    <source>
        <dbReference type="ARBA" id="ARBA00022755"/>
    </source>
</evidence>
<dbReference type="GO" id="GO:0006189">
    <property type="term" value="P:'de novo' IMP biosynthetic process"/>
    <property type="evidence" value="ECO:0007669"/>
    <property type="project" value="UniProtKB-UniPathway"/>
</dbReference>
<dbReference type="InterPro" id="IPR004607">
    <property type="entry name" value="GART"/>
</dbReference>
<evidence type="ECO:0000313" key="12">
    <source>
        <dbReference type="Proteomes" id="UP000095576"/>
    </source>
</evidence>
<comment type="pathway">
    <text evidence="1">Purine metabolism; IMP biosynthesis via de novo pathway; N(2)-formyl-N(1)-(5-phospho-D-ribosyl)glycinamide from N(1)-(5-phospho-D-ribosyl)glycinamide (10-formyl THF route): step 1/1.</text>
</comment>
<dbReference type="PATRIC" id="fig|818.29.peg.155"/>
<organism evidence="10 12">
    <name type="scientific">Bacteroides thetaiotaomicron</name>
    <dbReference type="NCBI Taxonomy" id="818"/>
    <lineage>
        <taxon>Bacteria</taxon>
        <taxon>Pseudomonadati</taxon>
        <taxon>Bacteroidota</taxon>
        <taxon>Bacteroidia</taxon>
        <taxon>Bacteroidales</taxon>
        <taxon>Bacteroidaceae</taxon>
        <taxon>Bacteroides</taxon>
    </lineage>
</organism>
<reference evidence="11" key="2">
    <citation type="submission" date="2021-06" db="EMBL/GenBank/DDBJ databases">
        <title>Interrogation of the integrated mobile genetic elements in gut-associated Bacteroides with a consensus prediction approach.</title>
        <authorList>
            <person name="Campbell D.E."/>
            <person name="Leigh J.R."/>
            <person name="Kim T."/>
            <person name="England W."/>
            <person name="Whitaker R.J."/>
            <person name="Degnan P.H."/>
        </authorList>
    </citation>
    <scope>NUCLEOTIDE SEQUENCE</scope>
    <source>
        <strain evidence="11">VPI-3443</strain>
    </source>
</reference>
<accession>A0A139L1K3</accession>
<name>A0A139L1K3_BACT4</name>
<dbReference type="InterPro" id="IPR001555">
    <property type="entry name" value="GART_AS"/>
</dbReference>
<sequence length="196" mass="22370">MAIKSFNITVCASGGGGNFRSLAKHQFDCGYRISLLVVDRECFAIDVAKEYGIPYTVLYRKFLNKSFFEEFEKVIPVDTSLIVLAGFLPIIPKWICEKWERRIINIHPSLLPEYGGKGMYGVKVQEAVLRNHEKYAGCTVHYVDEGIDTGEIIIQKRIFVAEDESAWELGGRVFNEEIRLLPLAIKMIREEMKTNS</sequence>
<feature type="domain" description="Formyl transferase N-terminal" evidence="9">
    <location>
        <begin position="7"/>
        <end position="185"/>
    </location>
</feature>
<evidence type="ECO:0000256" key="6">
    <source>
        <dbReference type="ARBA" id="ARBA00041324"/>
    </source>
</evidence>
<dbReference type="Gene3D" id="3.40.50.170">
    <property type="entry name" value="Formyl transferase, N-terminal domain"/>
    <property type="match status" value="1"/>
</dbReference>
<protein>
    <recommendedName>
        <fullName evidence="2">phosphoribosylglycinamide formyltransferase 1</fullName>
        <ecNumber evidence="2">2.1.2.2</ecNumber>
    </recommendedName>
    <alternativeName>
        <fullName evidence="7">5'-phosphoribosylglycinamide transformylase</fullName>
    </alternativeName>
    <alternativeName>
        <fullName evidence="6">GAR transformylase</fullName>
    </alternativeName>
</protein>
<evidence type="ECO:0000256" key="2">
    <source>
        <dbReference type="ARBA" id="ARBA00012254"/>
    </source>
</evidence>
<dbReference type="InterPro" id="IPR002376">
    <property type="entry name" value="Formyl_transf_N"/>
</dbReference>
<keyword evidence="4" id="KW-0658">Purine biosynthesis</keyword>
<dbReference type="CDD" id="cd08645">
    <property type="entry name" value="FMT_core_GART"/>
    <property type="match status" value="1"/>
</dbReference>
<comment type="similarity">
    <text evidence="5">Belongs to the GART family.</text>
</comment>
<evidence type="ECO:0000256" key="7">
    <source>
        <dbReference type="ARBA" id="ARBA00041682"/>
    </source>
</evidence>
<dbReference type="InterPro" id="IPR036477">
    <property type="entry name" value="Formyl_transf_N_sf"/>
</dbReference>
<dbReference type="EMBL" id="CZAP01000025">
    <property type="protein sequence ID" value="CUQ13688.1"/>
    <property type="molecule type" value="Genomic_DNA"/>
</dbReference>
<evidence type="ECO:0000256" key="5">
    <source>
        <dbReference type="ARBA" id="ARBA00038440"/>
    </source>
</evidence>
<reference evidence="10 12" key="1">
    <citation type="submission" date="2015-09" db="EMBL/GenBank/DDBJ databases">
        <authorList>
            <consortium name="Pathogen Informatics"/>
        </authorList>
    </citation>
    <scope>NUCLEOTIDE SEQUENCE [LARGE SCALE GENOMIC DNA]</scope>
    <source>
        <strain evidence="10 12">2789STDY5834899</strain>
    </source>
</reference>
<dbReference type="Proteomes" id="UP001162960">
    <property type="component" value="Chromosome"/>
</dbReference>
<keyword evidence="3 10" id="KW-0808">Transferase</keyword>
<dbReference type="GO" id="GO:0005829">
    <property type="term" value="C:cytosol"/>
    <property type="evidence" value="ECO:0007669"/>
    <property type="project" value="TreeGrafter"/>
</dbReference>
<dbReference type="GO" id="GO:0004644">
    <property type="term" value="F:phosphoribosylglycinamide formyltransferase activity"/>
    <property type="evidence" value="ECO:0007669"/>
    <property type="project" value="UniProtKB-EC"/>
</dbReference>
<dbReference type="PANTHER" id="PTHR43369:SF2">
    <property type="entry name" value="PHOSPHORIBOSYLGLYCINAMIDE FORMYLTRANSFERASE"/>
    <property type="match status" value="1"/>
</dbReference>
<dbReference type="EMBL" id="CP083685">
    <property type="protein sequence ID" value="UYU89933.1"/>
    <property type="molecule type" value="Genomic_DNA"/>
</dbReference>
<dbReference type="SUPFAM" id="SSF53328">
    <property type="entry name" value="Formyltransferase"/>
    <property type="match status" value="1"/>
</dbReference>
<evidence type="ECO:0000313" key="10">
    <source>
        <dbReference type="EMBL" id="CUQ13688.1"/>
    </source>
</evidence>
<evidence type="ECO:0000256" key="3">
    <source>
        <dbReference type="ARBA" id="ARBA00022679"/>
    </source>
</evidence>
<dbReference type="PANTHER" id="PTHR43369">
    <property type="entry name" value="PHOSPHORIBOSYLGLYCINAMIDE FORMYLTRANSFERASE"/>
    <property type="match status" value="1"/>
</dbReference>
<dbReference type="EC" id="2.1.2.2" evidence="2"/>
<comment type="catalytic activity">
    <reaction evidence="8">
        <text>N(1)-(5-phospho-beta-D-ribosyl)glycinamide + (6R)-10-formyltetrahydrofolate = N(2)-formyl-N(1)-(5-phospho-beta-D-ribosyl)glycinamide + (6S)-5,6,7,8-tetrahydrofolate + H(+)</text>
        <dbReference type="Rhea" id="RHEA:15053"/>
        <dbReference type="ChEBI" id="CHEBI:15378"/>
        <dbReference type="ChEBI" id="CHEBI:57453"/>
        <dbReference type="ChEBI" id="CHEBI:143788"/>
        <dbReference type="ChEBI" id="CHEBI:147286"/>
        <dbReference type="ChEBI" id="CHEBI:195366"/>
        <dbReference type="EC" id="2.1.2.2"/>
    </reaction>
</comment>
<evidence type="ECO:0000313" key="11">
    <source>
        <dbReference type="EMBL" id="UYU89933.1"/>
    </source>
</evidence>
<dbReference type="PROSITE" id="PS00373">
    <property type="entry name" value="GART"/>
    <property type="match status" value="1"/>
</dbReference>
<dbReference type="AlphaFoldDB" id="A0A139L1K3"/>